<reference evidence="2" key="1">
    <citation type="journal article" date="2017" name="Nat. Commun.">
        <title>The asparagus genome sheds light on the origin and evolution of a young Y chromosome.</title>
        <authorList>
            <person name="Harkess A."/>
            <person name="Zhou J."/>
            <person name="Xu C."/>
            <person name="Bowers J.E."/>
            <person name="Van der Hulst R."/>
            <person name="Ayyampalayam S."/>
            <person name="Mercati F."/>
            <person name="Riccardi P."/>
            <person name="McKain M.R."/>
            <person name="Kakrana A."/>
            <person name="Tang H."/>
            <person name="Ray J."/>
            <person name="Groenendijk J."/>
            <person name="Arikit S."/>
            <person name="Mathioni S.M."/>
            <person name="Nakano M."/>
            <person name="Shan H."/>
            <person name="Telgmann-Rauber A."/>
            <person name="Kanno A."/>
            <person name="Yue Z."/>
            <person name="Chen H."/>
            <person name="Li W."/>
            <person name="Chen Y."/>
            <person name="Xu X."/>
            <person name="Zhang Y."/>
            <person name="Luo S."/>
            <person name="Chen H."/>
            <person name="Gao J."/>
            <person name="Mao Z."/>
            <person name="Pires J.C."/>
            <person name="Luo M."/>
            <person name="Kudrna D."/>
            <person name="Wing R.A."/>
            <person name="Meyers B.C."/>
            <person name="Yi K."/>
            <person name="Kong H."/>
            <person name="Lavrijsen P."/>
            <person name="Sunseri F."/>
            <person name="Falavigna A."/>
            <person name="Ye Y."/>
            <person name="Leebens-Mack J.H."/>
            <person name="Chen G."/>
        </authorList>
    </citation>
    <scope>NUCLEOTIDE SEQUENCE [LARGE SCALE GENOMIC DNA]</scope>
    <source>
        <strain evidence="2">cv. DH0086</strain>
    </source>
</reference>
<dbReference type="EMBL" id="CM007389">
    <property type="protein sequence ID" value="ONK58333.1"/>
    <property type="molecule type" value="Genomic_DNA"/>
</dbReference>
<evidence type="ECO:0000313" key="2">
    <source>
        <dbReference type="Proteomes" id="UP000243459"/>
    </source>
</evidence>
<sequence length="163" mass="17763">MPSTDDTNLHPNFPSLSYPPHIFIRFPECPCRPTTAPSPYLTSLNAPGLFPNWPRTSPCSSKLPLLLLPTSVARLRPNDLRQGPLPPLPLLRRRGQVLRASISPNAVSLFTAHQDGKIRVCLVHNLPNFGLGLVRLPTLSDRSAAFLCRRTTSPSAAPETASG</sequence>
<keyword evidence="2" id="KW-1185">Reference proteome</keyword>
<dbReference type="Gramene" id="ONK58333">
    <property type="protein sequence ID" value="ONK58333"/>
    <property type="gene ID" value="A4U43_C09F11130"/>
</dbReference>
<gene>
    <name evidence="1" type="ORF">A4U43_C09F11130</name>
</gene>
<dbReference type="AlphaFoldDB" id="A0A5P1E8K4"/>
<name>A0A5P1E8K4_ASPOF</name>
<proteinExistence type="predicted"/>
<accession>A0A5P1E8K4</accession>
<dbReference type="Proteomes" id="UP000243459">
    <property type="component" value="Chromosome 9"/>
</dbReference>
<evidence type="ECO:0000313" key="1">
    <source>
        <dbReference type="EMBL" id="ONK58333.1"/>
    </source>
</evidence>
<organism evidence="1 2">
    <name type="scientific">Asparagus officinalis</name>
    <name type="common">Garden asparagus</name>
    <dbReference type="NCBI Taxonomy" id="4686"/>
    <lineage>
        <taxon>Eukaryota</taxon>
        <taxon>Viridiplantae</taxon>
        <taxon>Streptophyta</taxon>
        <taxon>Embryophyta</taxon>
        <taxon>Tracheophyta</taxon>
        <taxon>Spermatophyta</taxon>
        <taxon>Magnoliopsida</taxon>
        <taxon>Liliopsida</taxon>
        <taxon>Asparagales</taxon>
        <taxon>Asparagaceae</taxon>
        <taxon>Asparagoideae</taxon>
        <taxon>Asparagus</taxon>
    </lineage>
</organism>
<protein>
    <submittedName>
        <fullName evidence="1">Uncharacterized protein</fullName>
    </submittedName>
</protein>